<evidence type="ECO:0000259" key="1">
    <source>
        <dbReference type="Pfam" id="PF04194"/>
    </source>
</evidence>
<reference evidence="2 3" key="1">
    <citation type="journal article" date="2015" name="Genome Biol. Evol.">
        <title>Comparative Genomics of a Bacterivorous Green Alga Reveals Evolutionary Causalities and Consequences of Phago-Mixotrophic Mode of Nutrition.</title>
        <authorList>
            <person name="Burns J.A."/>
            <person name="Paasch A."/>
            <person name="Narechania A."/>
            <person name="Kim E."/>
        </authorList>
    </citation>
    <scope>NUCLEOTIDE SEQUENCE [LARGE SCALE GENOMIC DNA]</scope>
    <source>
        <strain evidence="2 3">PLY_AMNH</strain>
    </source>
</reference>
<keyword evidence="3" id="KW-1185">Reference proteome</keyword>
<gene>
    <name evidence="2" type="ORF">CYMTET_22061</name>
</gene>
<dbReference type="Pfam" id="PF04194">
    <property type="entry name" value="PDCD2_C"/>
    <property type="match status" value="1"/>
</dbReference>
<dbReference type="EMBL" id="LGRX02010915">
    <property type="protein sequence ID" value="KAK3269501.1"/>
    <property type="molecule type" value="Genomic_DNA"/>
</dbReference>
<organism evidence="2 3">
    <name type="scientific">Cymbomonas tetramitiformis</name>
    <dbReference type="NCBI Taxonomy" id="36881"/>
    <lineage>
        <taxon>Eukaryota</taxon>
        <taxon>Viridiplantae</taxon>
        <taxon>Chlorophyta</taxon>
        <taxon>Pyramimonadophyceae</taxon>
        <taxon>Pyramimonadales</taxon>
        <taxon>Pyramimonadaceae</taxon>
        <taxon>Cymbomonas</taxon>
    </lineage>
</organism>
<dbReference type="PANTHER" id="PTHR12298:SF4">
    <property type="entry name" value="PROGRAMMED CELL DEATH PROTEIN 2"/>
    <property type="match status" value="1"/>
</dbReference>
<dbReference type="GO" id="GO:0005737">
    <property type="term" value="C:cytoplasm"/>
    <property type="evidence" value="ECO:0007669"/>
    <property type="project" value="InterPro"/>
</dbReference>
<comment type="caution">
    <text evidence="2">The sequence shown here is derived from an EMBL/GenBank/DDBJ whole genome shotgun (WGS) entry which is preliminary data.</text>
</comment>
<dbReference type="Proteomes" id="UP001190700">
    <property type="component" value="Unassembled WGS sequence"/>
</dbReference>
<name>A0AAE0G0Q2_9CHLO</name>
<evidence type="ECO:0000313" key="2">
    <source>
        <dbReference type="EMBL" id="KAK3269501.1"/>
    </source>
</evidence>
<dbReference type="PANTHER" id="PTHR12298">
    <property type="entry name" value="PCDC2 PROGRAMMED CELL DEATH PROTEIN 2 -RELATED"/>
    <property type="match status" value="1"/>
</dbReference>
<feature type="domain" description="Programmed cell death protein 2 C-terminal" evidence="1">
    <location>
        <begin position="71"/>
        <end position="184"/>
    </location>
</feature>
<dbReference type="AlphaFoldDB" id="A0AAE0G0Q2"/>
<proteinExistence type="predicted"/>
<accession>A0AAE0G0Q2</accession>
<evidence type="ECO:0000313" key="3">
    <source>
        <dbReference type="Proteomes" id="UP001190700"/>
    </source>
</evidence>
<dbReference type="InterPro" id="IPR007320">
    <property type="entry name" value="PDCD2_C"/>
</dbReference>
<protein>
    <recommendedName>
        <fullName evidence="1">Programmed cell death protein 2 C-terminal domain-containing protein</fullName>
    </recommendedName>
</protein>
<sequence>MSVSRVLPLQSSAGHRPAFCARCGGIAVEERTAKLLREYQDREAAEGAHSSRDLQDVEELVNEGMTPERKHMAMFCAEIMKNPEQCVRYCFDEGARPLTPSAVPRPPSDAEVPPCPRCGSPRRFEFQVLPQLLHYMDLDASQSEVADWGTIAIYSCTGSCTAAEAGPGSITGSSAYAEEFVWVQPPADQSEGNI</sequence>